<protein>
    <submittedName>
        <fullName evidence="2">Uncharacterized protein</fullName>
    </submittedName>
</protein>
<comment type="caution">
    <text evidence="2">The sequence shown here is derived from an EMBL/GenBank/DDBJ whole genome shotgun (WGS) entry which is preliminary data.</text>
</comment>
<evidence type="ECO:0000256" key="1">
    <source>
        <dbReference type="SAM" id="MobiDB-lite"/>
    </source>
</evidence>
<gene>
    <name evidence="2" type="ORF">Cgig2_000604</name>
</gene>
<dbReference type="EMBL" id="JAKOGI010001148">
    <property type="protein sequence ID" value="KAJ8427410.1"/>
    <property type="molecule type" value="Genomic_DNA"/>
</dbReference>
<reference evidence="2" key="1">
    <citation type="submission" date="2022-04" db="EMBL/GenBank/DDBJ databases">
        <title>Carnegiea gigantea Genome sequencing and assembly v2.</title>
        <authorList>
            <person name="Copetti D."/>
            <person name="Sanderson M.J."/>
            <person name="Burquez A."/>
            <person name="Wojciechowski M.F."/>
        </authorList>
    </citation>
    <scope>NUCLEOTIDE SEQUENCE</scope>
    <source>
        <strain evidence="2">SGP5-SGP5p</strain>
        <tissue evidence="2">Aerial part</tissue>
    </source>
</reference>
<feature type="region of interest" description="Disordered" evidence="1">
    <location>
        <begin position="41"/>
        <end position="85"/>
    </location>
</feature>
<organism evidence="2 3">
    <name type="scientific">Carnegiea gigantea</name>
    <dbReference type="NCBI Taxonomy" id="171969"/>
    <lineage>
        <taxon>Eukaryota</taxon>
        <taxon>Viridiplantae</taxon>
        <taxon>Streptophyta</taxon>
        <taxon>Embryophyta</taxon>
        <taxon>Tracheophyta</taxon>
        <taxon>Spermatophyta</taxon>
        <taxon>Magnoliopsida</taxon>
        <taxon>eudicotyledons</taxon>
        <taxon>Gunneridae</taxon>
        <taxon>Pentapetalae</taxon>
        <taxon>Caryophyllales</taxon>
        <taxon>Cactineae</taxon>
        <taxon>Cactaceae</taxon>
        <taxon>Cactoideae</taxon>
        <taxon>Echinocereeae</taxon>
        <taxon>Carnegiea</taxon>
    </lineage>
</organism>
<proteinExistence type="predicted"/>
<dbReference type="Proteomes" id="UP001153076">
    <property type="component" value="Unassembled WGS sequence"/>
</dbReference>
<keyword evidence="3" id="KW-1185">Reference proteome</keyword>
<evidence type="ECO:0000313" key="3">
    <source>
        <dbReference type="Proteomes" id="UP001153076"/>
    </source>
</evidence>
<evidence type="ECO:0000313" key="2">
    <source>
        <dbReference type="EMBL" id="KAJ8427410.1"/>
    </source>
</evidence>
<accession>A0A9Q1GYH9</accession>
<dbReference type="AlphaFoldDB" id="A0A9Q1GYH9"/>
<feature type="compositionally biased region" description="Low complexity" evidence="1">
    <location>
        <begin position="75"/>
        <end position="85"/>
    </location>
</feature>
<feature type="compositionally biased region" description="Basic and acidic residues" evidence="1">
    <location>
        <begin position="52"/>
        <end position="61"/>
    </location>
</feature>
<sequence>MLHDAFGLNVPMPSCEPLVTHGEMQSDDIYDDDIPNALDFSEETTETLIAEHTTDNSSTKDVEDELDTPPPPGAPRLLPTSPLSSSIVADPSLSGSIVAGVRSRQSQYPLARPSSSASAQSSLVLPSSTVWAHCQFRSTGAGPKPRSVCLQLNYKYGFEA</sequence>
<name>A0A9Q1GYH9_9CARY</name>